<sequence>MNSCLSTLFIYDNDTACWFGLVGITDCVCWSVGTWCGGLALDNETIDVASANFDDDDTSVDVTLPSSSTPNTKNISNDDSQIQEIRENSVHSPKIQFFNEAVKKRKQEMQLKQPALASCFERSSSFEVFYKVDKSIVKLHSVTCRPNQPTAFANSQAEANRQLVESLMASHAAGGFTATSSPTSSSTSKSGNMSKCTARFDGQNRDPEIVESFIDSIEMYKECALVNDDLALRGLPMLLHGEAACKYFLAVSALGANGDDDDANRAERACRPAGASRRCYVQQFGGKRYDNPIAQWCRSAAVDLAFAGAQINNIIKI</sequence>
<dbReference type="AlphaFoldDB" id="A0A835L304"/>
<evidence type="ECO:0000313" key="2">
    <source>
        <dbReference type="EMBL" id="KAF9413726.1"/>
    </source>
</evidence>
<dbReference type="Proteomes" id="UP000648187">
    <property type="component" value="Unassembled WGS sequence"/>
</dbReference>
<organism evidence="2 3">
    <name type="scientific">Spodoptera exigua</name>
    <name type="common">Beet armyworm</name>
    <name type="synonym">Noctua fulgens</name>
    <dbReference type="NCBI Taxonomy" id="7107"/>
    <lineage>
        <taxon>Eukaryota</taxon>
        <taxon>Metazoa</taxon>
        <taxon>Ecdysozoa</taxon>
        <taxon>Arthropoda</taxon>
        <taxon>Hexapoda</taxon>
        <taxon>Insecta</taxon>
        <taxon>Pterygota</taxon>
        <taxon>Neoptera</taxon>
        <taxon>Endopterygota</taxon>
        <taxon>Lepidoptera</taxon>
        <taxon>Glossata</taxon>
        <taxon>Ditrysia</taxon>
        <taxon>Noctuoidea</taxon>
        <taxon>Noctuidae</taxon>
        <taxon>Amphipyrinae</taxon>
        <taxon>Spodoptera</taxon>
    </lineage>
</organism>
<evidence type="ECO:0000256" key="1">
    <source>
        <dbReference type="SAM" id="MobiDB-lite"/>
    </source>
</evidence>
<proteinExistence type="predicted"/>
<keyword evidence="3" id="KW-1185">Reference proteome</keyword>
<gene>
    <name evidence="2" type="ORF">HW555_008172</name>
</gene>
<evidence type="ECO:0000313" key="3">
    <source>
        <dbReference type="Proteomes" id="UP000648187"/>
    </source>
</evidence>
<dbReference type="EMBL" id="JACKWZ010000152">
    <property type="protein sequence ID" value="KAF9413726.1"/>
    <property type="molecule type" value="Genomic_DNA"/>
</dbReference>
<feature type="compositionally biased region" description="Low complexity" evidence="1">
    <location>
        <begin position="177"/>
        <end position="190"/>
    </location>
</feature>
<protein>
    <submittedName>
        <fullName evidence="2">Uncharacterized protein</fullName>
    </submittedName>
</protein>
<feature type="region of interest" description="Disordered" evidence="1">
    <location>
        <begin position="175"/>
        <end position="200"/>
    </location>
</feature>
<reference evidence="2" key="1">
    <citation type="submission" date="2020-08" db="EMBL/GenBank/DDBJ databases">
        <title>Spodoptera exigua strain:BAW_Kor-Di-RS1 Genome sequencing and assembly.</title>
        <authorList>
            <person name="Kim J."/>
            <person name="Nam H.Y."/>
            <person name="Kwon M."/>
            <person name="Choi J.H."/>
            <person name="Cho S.R."/>
            <person name="Kim G.-H."/>
        </authorList>
    </citation>
    <scope>NUCLEOTIDE SEQUENCE</scope>
    <source>
        <strain evidence="2">BAW_Kor-Di-RS1</strain>
        <tissue evidence="2">Whole-body</tissue>
    </source>
</reference>
<accession>A0A835L304</accession>
<name>A0A835L304_SPOEX</name>
<comment type="caution">
    <text evidence="2">The sequence shown here is derived from an EMBL/GenBank/DDBJ whole genome shotgun (WGS) entry which is preliminary data.</text>
</comment>